<name>A0A8B6FPS2_MYTGA</name>
<reference evidence="2" key="1">
    <citation type="submission" date="2018-11" db="EMBL/GenBank/DDBJ databases">
        <authorList>
            <person name="Alioto T."/>
            <person name="Alioto T."/>
        </authorList>
    </citation>
    <scope>NUCLEOTIDE SEQUENCE</scope>
</reference>
<feature type="chain" id="PRO_5032826793" evidence="1">
    <location>
        <begin position="18"/>
        <end position="211"/>
    </location>
</feature>
<dbReference type="Proteomes" id="UP000596742">
    <property type="component" value="Unassembled WGS sequence"/>
</dbReference>
<feature type="signal peptide" evidence="1">
    <location>
        <begin position="1"/>
        <end position="17"/>
    </location>
</feature>
<dbReference type="GO" id="GO:0005615">
    <property type="term" value="C:extracellular space"/>
    <property type="evidence" value="ECO:0007669"/>
    <property type="project" value="TreeGrafter"/>
</dbReference>
<dbReference type="EMBL" id="UYJE01007289">
    <property type="protein sequence ID" value="VDI53225.1"/>
    <property type="molecule type" value="Genomic_DNA"/>
</dbReference>
<accession>A0A8B6FPS2</accession>
<evidence type="ECO:0000313" key="2">
    <source>
        <dbReference type="EMBL" id="VDI53225.1"/>
    </source>
</evidence>
<dbReference type="OrthoDB" id="6127486at2759"/>
<comment type="caution">
    <text evidence="2">The sequence shown here is derived from an EMBL/GenBank/DDBJ whole genome shotgun (WGS) entry which is preliminary data.</text>
</comment>
<evidence type="ECO:0000313" key="3">
    <source>
        <dbReference type="Proteomes" id="UP000596742"/>
    </source>
</evidence>
<sequence length="211" mass="23547">MFLSVLVLFVFNARCFGNSEKPCSLNDHLLKEIERNLVELKLIHVHTPEYRGFAASKHYTKGGSGSNFLCRPKNSEWKDYTEGKSQGTGGIYGVEYEIHNCKPYSKSFLNKDMPCAVCLTARSTALMVPGKRNCFEGWHKEFSGYLMSEHDDKSRSPSEYICVDEKLDSVLGGDANNGEAIVYPVEAVCGSLKCPHMLTVENVPASYAQNK</sequence>
<dbReference type="PANTHER" id="PTHR24024:SF18">
    <property type="entry name" value="SHORT-CHAIN COLLAGEN C4-LIKE"/>
    <property type="match status" value="1"/>
</dbReference>
<keyword evidence="3" id="KW-1185">Reference proteome</keyword>
<organism evidence="2 3">
    <name type="scientific">Mytilus galloprovincialis</name>
    <name type="common">Mediterranean mussel</name>
    <dbReference type="NCBI Taxonomy" id="29158"/>
    <lineage>
        <taxon>Eukaryota</taxon>
        <taxon>Metazoa</taxon>
        <taxon>Spiralia</taxon>
        <taxon>Lophotrochozoa</taxon>
        <taxon>Mollusca</taxon>
        <taxon>Bivalvia</taxon>
        <taxon>Autobranchia</taxon>
        <taxon>Pteriomorphia</taxon>
        <taxon>Mytilida</taxon>
        <taxon>Mytiloidea</taxon>
        <taxon>Mytilidae</taxon>
        <taxon>Mytilinae</taxon>
        <taxon>Mytilus</taxon>
    </lineage>
</organism>
<dbReference type="AlphaFoldDB" id="A0A8B6FPS2"/>
<dbReference type="InterPro" id="IPR051077">
    <property type="entry name" value="Ca-dependent_lectin"/>
</dbReference>
<evidence type="ECO:0000256" key="1">
    <source>
        <dbReference type="SAM" id="SignalP"/>
    </source>
</evidence>
<gene>
    <name evidence="2" type="ORF">MGAL_10B086734</name>
</gene>
<protein>
    <submittedName>
        <fullName evidence="2">Uncharacterized protein</fullName>
    </submittedName>
</protein>
<dbReference type="PANTHER" id="PTHR24024">
    <property type="entry name" value="PULMONARY SURFACTANT-ASSOCIATED PROTEIN A"/>
    <property type="match status" value="1"/>
</dbReference>
<proteinExistence type="predicted"/>
<keyword evidence="1" id="KW-0732">Signal</keyword>